<dbReference type="PRINTS" id="PR01001">
    <property type="entry name" value="FADG3PDH"/>
</dbReference>
<dbReference type="SUPFAM" id="SSF51905">
    <property type="entry name" value="FAD/NAD(P)-binding domain"/>
    <property type="match status" value="1"/>
</dbReference>
<comment type="catalytic activity">
    <reaction evidence="14">
        <text>a quinone + sn-glycerol 3-phosphate = dihydroxyacetone phosphate + a quinol</text>
        <dbReference type="Rhea" id="RHEA:18977"/>
        <dbReference type="ChEBI" id="CHEBI:24646"/>
        <dbReference type="ChEBI" id="CHEBI:57597"/>
        <dbReference type="ChEBI" id="CHEBI:57642"/>
        <dbReference type="ChEBI" id="CHEBI:132124"/>
        <dbReference type="EC" id="1.1.5.3"/>
    </reaction>
</comment>
<evidence type="ECO:0000313" key="16">
    <source>
        <dbReference type="EMBL" id="CAD5119357.1"/>
    </source>
</evidence>
<keyword evidence="9" id="KW-0274">FAD</keyword>
<accession>A0A7I8VUG1</accession>
<comment type="pathway">
    <text evidence="3">Polyol metabolism; glycerol degradation.</text>
</comment>
<dbReference type="Gene3D" id="1.10.238.10">
    <property type="entry name" value="EF-hand"/>
    <property type="match status" value="1"/>
</dbReference>
<comment type="cofactor">
    <cofactor evidence="1 14">
        <name>FAD</name>
        <dbReference type="ChEBI" id="CHEBI:57692"/>
    </cofactor>
</comment>
<dbReference type="AlphaFoldDB" id="A0A7I8VUG1"/>
<dbReference type="CDD" id="cd00051">
    <property type="entry name" value="EFh"/>
    <property type="match status" value="1"/>
</dbReference>
<dbReference type="InterPro" id="IPR031656">
    <property type="entry name" value="DAO_C"/>
</dbReference>
<keyword evidence="17" id="KW-1185">Reference proteome</keyword>
<dbReference type="PROSITE" id="PS00978">
    <property type="entry name" value="FAD_G3PDH_2"/>
    <property type="match status" value="1"/>
</dbReference>
<keyword evidence="10" id="KW-0106">Calcium</keyword>
<dbReference type="PANTHER" id="PTHR11985:SF15">
    <property type="entry name" value="GLYCEROL-3-PHOSPHATE DEHYDROGENASE, MITOCHONDRIAL"/>
    <property type="match status" value="1"/>
</dbReference>
<evidence type="ECO:0000256" key="14">
    <source>
        <dbReference type="RuleBase" id="RU361217"/>
    </source>
</evidence>
<dbReference type="GO" id="GO:0005509">
    <property type="term" value="F:calcium ion binding"/>
    <property type="evidence" value="ECO:0007669"/>
    <property type="project" value="InterPro"/>
</dbReference>
<evidence type="ECO:0000256" key="10">
    <source>
        <dbReference type="ARBA" id="ARBA00022837"/>
    </source>
</evidence>
<dbReference type="FunFam" id="3.30.9.10:FF:000001">
    <property type="entry name" value="Glycerol-3-phosphate dehydrogenase"/>
    <property type="match status" value="1"/>
</dbReference>
<dbReference type="Gene3D" id="3.50.50.60">
    <property type="entry name" value="FAD/NAD(P)-binding domain"/>
    <property type="match status" value="1"/>
</dbReference>
<dbReference type="InterPro" id="IPR002048">
    <property type="entry name" value="EF_hand_dom"/>
</dbReference>
<evidence type="ECO:0000256" key="5">
    <source>
        <dbReference type="ARBA" id="ARBA00013029"/>
    </source>
</evidence>
<dbReference type="Gene3D" id="1.10.8.870">
    <property type="entry name" value="Alpha-glycerophosphate oxidase, cap domain"/>
    <property type="match status" value="1"/>
</dbReference>
<evidence type="ECO:0000256" key="8">
    <source>
        <dbReference type="ARBA" id="ARBA00022737"/>
    </source>
</evidence>
<dbReference type="SUPFAM" id="SSF47473">
    <property type="entry name" value="EF-hand"/>
    <property type="match status" value="1"/>
</dbReference>
<keyword evidence="7" id="KW-0479">Metal-binding</keyword>
<dbReference type="SUPFAM" id="SSF54373">
    <property type="entry name" value="FAD-linked reductases, C-terminal domain"/>
    <property type="match status" value="1"/>
</dbReference>
<dbReference type="PROSITE" id="PS00977">
    <property type="entry name" value="FAD_G3PDH_1"/>
    <property type="match status" value="1"/>
</dbReference>
<dbReference type="InterPro" id="IPR000447">
    <property type="entry name" value="G3P_DH_FAD-dep"/>
</dbReference>
<evidence type="ECO:0000256" key="2">
    <source>
        <dbReference type="ARBA" id="ARBA00004173"/>
    </source>
</evidence>
<evidence type="ECO:0000256" key="11">
    <source>
        <dbReference type="ARBA" id="ARBA00022946"/>
    </source>
</evidence>
<evidence type="ECO:0000256" key="4">
    <source>
        <dbReference type="ARBA" id="ARBA00007330"/>
    </source>
</evidence>
<dbReference type="Pfam" id="PF01266">
    <property type="entry name" value="DAO"/>
    <property type="match status" value="1"/>
</dbReference>
<name>A0A7I8VUG1_9ANNE</name>
<dbReference type="InterPro" id="IPR036188">
    <property type="entry name" value="FAD/NAD-bd_sf"/>
</dbReference>
<keyword evidence="12 14" id="KW-0560">Oxidoreductase</keyword>
<comment type="similarity">
    <text evidence="4 14">Belongs to the FAD-dependent glycerol-3-phosphate dehydrogenase family.</text>
</comment>
<proteinExistence type="inferred from homology"/>
<evidence type="ECO:0000256" key="12">
    <source>
        <dbReference type="ARBA" id="ARBA00023002"/>
    </source>
</evidence>
<dbReference type="GO" id="GO:0006072">
    <property type="term" value="P:glycerol-3-phosphate metabolic process"/>
    <property type="evidence" value="ECO:0007669"/>
    <property type="project" value="UniProtKB-UniRule"/>
</dbReference>
<dbReference type="InterPro" id="IPR006076">
    <property type="entry name" value="FAD-dep_OxRdtase"/>
</dbReference>
<dbReference type="EC" id="1.1.5.3" evidence="5 14"/>
<reference evidence="16 17" key="1">
    <citation type="submission" date="2020-08" db="EMBL/GenBank/DDBJ databases">
        <authorList>
            <person name="Hejnol A."/>
        </authorList>
    </citation>
    <scope>NUCLEOTIDE SEQUENCE [LARGE SCALE GENOMIC DNA]</scope>
</reference>
<dbReference type="Pfam" id="PF13499">
    <property type="entry name" value="EF-hand_7"/>
    <property type="match status" value="1"/>
</dbReference>
<feature type="domain" description="EF-hand" evidence="15">
    <location>
        <begin position="606"/>
        <end position="641"/>
    </location>
</feature>
<dbReference type="SMART" id="SM00054">
    <property type="entry name" value="EFh"/>
    <property type="match status" value="2"/>
</dbReference>
<evidence type="ECO:0000256" key="1">
    <source>
        <dbReference type="ARBA" id="ARBA00001974"/>
    </source>
</evidence>
<dbReference type="PANTHER" id="PTHR11985">
    <property type="entry name" value="GLYCEROL-3-PHOSPHATE DEHYDROGENASE"/>
    <property type="match status" value="1"/>
</dbReference>
<dbReference type="FunFam" id="1.10.8.870:FF:000001">
    <property type="entry name" value="Glycerol-3-phosphate dehydrogenase"/>
    <property type="match status" value="1"/>
</dbReference>
<evidence type="ECO:0000259" key="15">
    <source>
        <dbReference type="PROSITE" id="PS50222"/>
    </source>
</evidence>
<comment type="subcellular location">
    <subcellularLocation>
        <location evidence="2">Mitochondrion</location>
    </subcellularLocation>
</comment>
<dbReference type="EMBL" id="CAJFCJ010000010">
    <property type="protein sequence ID" value="CAD5119357.1"/>
    <property type="molecule type" value="Genomic_DNA"/>
</dbReference>
<organism evidence="16 17">
    <name type="scientific">Dimorphilus gyrociliatus</name>
    <dbReference type="NCBI Taxonomy" id="2664684"/>
    <lineage>
        <taxon>Eukaryota</taxon>
        <taxon>Metazoa</taxon>
        <taxon>Spiralia</taxon>
        <taxon>Lophotrochozoa</taxon>
        <taxon>Annelida</taxon>
        <taxon>Polychaeta</taxon>
        <taxon>Polychaeta incertae sedis</taxon>
        <taxon>Dinophilidae</taxon>
        <taxon>Dimorphilus</taxon>
    </lineage>
</organism>
<evidence type="ECO:0000256" key="13">
    <source>
        <dbReference type="ARBA" id="ARBA00023128"/>
    </source>
</evidence>
<evidence type="ECO:0000256" key="6">
    <source>
        <dbReference type="ARBA" id="ARBA00022630"/>
    </source>
</evidence>
<keyword evidence="11" id="KW-0809">Transit peptide</keyword>
<dbReference type="InterPro" id="IPR011992">
    <property type="entry name" value="EF-hand-dom_pair"/>
</dbReference>
<keyword evidence="8" id="KW-0677">Repeat</keyword>
<protein>
    <recommendedName>
        <fullName evidence="5 14">Glycerol-3-phosphate dehydrogenase</fullName>
        <ecNumber evidence="5 14">1.1.5.3</ecNumber>
    </recommendedName>
</protein>
<dbReference type="OrthoDB" id="264015at2759"/>
<dbReference type="Proteomes" id="UP000549394">
    <property type="component" value="Unassembled WGS sequence"/>
</dbReference>
<comment type="caution">
    <text evidence="16">The sequence shown here is derived from an EMBL/GenBank/DDBJ whole genome shotgun (WGS) entry which is preliminary data.</text>
</comment>
<keyword evidence="6 14" id="KW-0285">Flavoprotein</keyword>
<dbReference type="GO" id="GO:0004368">
    <property type="term" value="F:glycerol-3-phosphate dehydrogenase (quinone) activity"/>
    <property type="evidence" value="ECO:0007669"/>
    <property type="project" value="UniProtKB-EC"/>
</dbReference>
<gene>
    <name evidence="16" type="ORF">DGYR_LOCUS7611</name>
</gene>
<dbReference type="PROSITE" id="PS50222">
    <property type="entry name" value="EF_HAND_2"/>
    <property type="match status" value="2"/>
</dbReference>
<evidence type="ECO:0000256" key="3">
    <source>
        <dbReference type="ARBA" id="ARBA00004745"/>
    </source>
</evidence>
<feature type="domain" description="EF-hand" evidence="15">
    <location>
        <begin position="642"/>
        <end position="677"/>
    </location>
</feature>
<dbReference type="Pfam" id="PF16901">
    <property type="entry name" value="DAO_C"/>
    <property type="match status" value="1"/>
</dbReference>
<keyword evidence="13" id="KW-0496">Mitochondrion</keyword>
<evidence type="ECO:0000256" key="9">
    <source>
        <dbReference type="ARBA" id="ARBA00022827"/>
    </source>
</evidence>
<evidence type="ECO:0000256" key="7">
    <source>
        <dbReference type="ARBA" id="ARBA00022723"/>
    </source>
</evidence>
<dbReference type="InterPro" id="IPR038299">
    <property type="entry name" value="DAO_C_sf"/>
</dbReference>
<dbReference type="GO" id="GO:0005739">
    <property type="term" value="C:mitochondrion"/>
    <property type="evidence" value="ECO:0007669"/>
    <property type="project" value="UniProtKB-SubCell"/>
</dbReference>
<sequence length="706" mass="79208">MLRKLATGSALIATGGGLIYIKKRENVASAAETPYHHQHQVFKSRKDHIHDLKTGEYDVIVVGGGVTGAGVALDAQTRGLKTAILEKDDFSCGTSSRSTKLLHGGVRYLQKAVFNLDYEQYRMVKEALAERANLIKIAPHLAQPLPIMLPVYQWWQLPYFWAGLKMYDLVAGSQRLKNSYFMWKNQAIENFPMLKSDKLVGALVYYDGQHDDARMNLQIVLTAMKYGATILNHASVINLYKGENGKLNGAKIRDEETGEEFVVKAKSFVNAAGPFTDSIRKLDNENIREICQPSLGVHVVLPDYYSPAKMGLLDPATSDGRVIFFLPWHGTTLAGTTDAPCNLTSEPAPTEADIEFILREIKEYLSDDINVRRGDVQAAWAGIRPLVLDPNASSTQSIARNHIIEVSESGLITIAGGKWTTYRHMAEETVDRLVEVHNFSSASSCQTRGLMLDGADHWTPTYFIRLIQDFGLDHEVAVHLSHLYGDKAYKVARMASLTGAKWPVVGLRLHTQYPYIEAEVRYACRREYALSVVDYISRRSRLAFINVQAAREALPKICAIMAEELGWSKQRIKIEHENALKFLKLQMGLGMKERSLRNIPINLSYEEIREMQKRFKSIDTSNKGFITVNDLRRHFHKRGEKISEEQLHEILEEVDCSNNAQIDLSEFLQLMSALRTGAVSQSRFAKVAEIAAEKKPIPVNRSGGGV</sequence>
<evidence type="ECO:0000313" key="17">
    <source>
        <dbReference type="Proteomes" id="UP000549394"/>
    </source>
</evidence>
<dbReference type="Gene3D" id="3.30.9.10">
    <property type="entry name" value="D-Amino Acid Oxidase, subunit A, domain 2"/>
    <property type="match status" value="1"/>
</dbReference>